<dbReference type="InterPro" id="IPR029052">
    <property type="entry name" value="Metallo-depent_PP-like"/>
</dbReference>
<feature type="domain" description="Calcineurin-like phosphoesterase" evidence="2">
    <location>
        <begin position="31"/>
        <end position="217"/>
    </location>
</feature>
<reference evidence="3 4" key="1">
    <citation type="submission" date="2017-05" db="EMBL/GenBank/DDBJ databases">
        <authorList>
            <person name="Song R."/>
            <person name="Chenine A.L."/>
            <person name="Ruprecht R.M."/>
        </authorList>
    </citation>
    <scope>NUCLEOTIDE SEQUENCE [LARGE SCALE GENOMIC DNA]</scope>
    <source>
        <strain evidence="3 4">CECT 8898</strain>
    </source>
</reference>
<dbReference type="InterPro" id="IPR050126">
    <property type="entry name" value="Ap4A_hydrolase"/>
</dbReference>
<dbReference type="OrthoDB" id="9813918at2"/>
<dbReference type="PANTHER" id="PTHR42850:SF2">
    <property type="entry name" value="BLL5683 PROTEIN"/>
    <property type="match status" value="1"/>
</dbReference>
<comment type="similarity">
    <text evidence="1">Belongs to the metallophosphoesterase superfamily. YfcE family.</text>
</comment>
<dbReference type="Pfam" id="PF12850">
    <property type="entry name" value="Metallophos_2"/>
    <property type="match status" value="1"/>
</dbReference>
<gene>
    <name evidence="3" type="ORF">MAA8898_00643</name>
</gene>
<accession>A0A238JYQ3</accession>
<organism evidence="3 4">
    <name type="scientific">Maliponia aquimaris</name>
    <dbReference type="NCBI Taxonomy" id="1673631"/>
    <lineage>
        <taxon>Bacteria</taxon>
        <taxon>Pseudomonadati</taxon>
        <taxon>Pseudomonadota</taxon>
        <taxon>Alphaproteobacteria</taxon>
        <taxon>Rhodobacterales</taxon>
        <taxon>Paracoccaceae</taxon>
        <taxon>Maliponia</taxon>
    </lineage>
</organism>
<dbReference type="InterPro" id="IPR024654">
    <property type="entry name" value="Calcineurin-like_PHP_lpxH"/>
</dbReference>
<evidence type="ECO:0000259" key="2">
    <source>
        <dbReference type="Pfam" id="PF12850"/>
    </source>
</evidence>
<evidence type="ECO:0000256" key="1">
    <source>
        <dbReference type="ARBA" id="ARBA00008950"/>
    </source>
</evidence>
<name>A0A238JYQ3_9RHOB</name>
<evidence type="ECO:0000313" key="4">
    <source>
        <dbReference type="Proteomes" id="UP000207598"/>
    </source>
</evidence>
<dbReference type="GO" id="GO:0016791">
    <property type="term" value="F:phosphatase activity"/>
    <property type="evidence" value="ECO:0007669"/>
    <property type="project" value="TreeGrafter"/>
</dbReference>
<evidence type="ECO:0000313" key="3">
    <source>
        <dbReference type="EMBL" id="SMX35785.1"/>
    </source>
</evidence>
<dbReference type="PIRSF" id="PIRSF000883">
    <property type="entry name" value="Pesterase_MJ0912"/>
    <property type="match status" value="1"/>
</dbReference>
<sequence>MIVTELGGISGRLLVFGGVYSNLQALRALRAYADAAGIAPAQVICTGDVVAYGADPAACVDLVRDWGVTVVAGNVERQLAAGAMDCGCGFDEGSTCDRLSAGWYAHADAGCDSAARGWMATLPDFVTFRHGDRRCVVLHGGASDIARFLWPVSPEDEFAAERAVLERLCGPLDLVLAGHSGLAFTRRVGSMDWVNAGAIGMPPNDGARDTRFALLDEDGTVHLERLAYDAEAAVAAMRAAGLTQGYDRALLSGCWPSEDVLPEALRRGAGAVPASALP</sequence>
<dbReference type="EMBL" id="FXYF01000002">
    <property type="protein sequence ID" value="SMX35785.1"/>
    <property type="molecule type" value="Genomic_DNA"/>
</dbReference>
<dbReference type="PANTHER" id="PTHR42850">
    <property type="entry name" value="METALLOPHOSPHOESTERASE"/>
    <property type="match status" value="1"/>
</dbReference>
<protein>
    <submittedName>
        <fullName evidence="3">Calcineurin-like phosphoesterase superfamily domain protein</fullName>
    </submittedName>
</protein>
<dbReference type="Proteomes" id="UP000207598">
    <property type="component" value="Unassembled WGS sequence"/>
</dbReference>
<dbReference type="AlphaFoldDB" id="A0A238JYQ3"/>
<dbReference type="InterPro" id="IPR011152">
    <property type="entry name" value="Pesterase_MJ0912"/>
</dbReference>
<dbReference type="CDD" id="cd00838">
    <property type="entry name" value="MPP_superfamily"/>
    <property type="match status" value="1"/>
</dbReference>
<dbReference type="SUPFAM" id="SSF56300">
    <property type="entry name" value="Metallo-dependent phosphatases"/>
    <property type="match status" value="1"/>
</dbReference>
<dbReference type="Gene3D" id="3.60.21.10">
    <property type="match status" value="1"/>
</dbReference>
<dbReference type="RefSeq" id="WP_094019540.1">
    <property type="nucleotide sequence ID" value="NZ_FXYF01000002.1"/>
</dbReference>
<proteinExistence type="inferred from homology"/>
<keyword evidence="4" id="KW-1185">Reference proteome</keyword>
<dbReference type="GO" id="GO:0005737">
    <property type="term" value="C:cytoplasm"/>
    <property type="evidence" value="ECO:0007669"/>
    <property type="project" value="TreeGrafter"/>
</dbReference>